<dbReference type="AlphaFoldDB" id="A0A4S2KWJ4"/>
<keyword evidence="3" id="KW-1185">Reference proteome</keyword>
<evidence type="ECO:0000256" key="1">
    <source>
        <dbReference type="SAM" id="MobiDB-lite"/>
    </source>
</evidence>
<evidence type="ECO:0000313" key="2">
    <source>
        <dbReference type="EMBL" id="TGZ54483.1"/>
    </source>
</evidence>
<reference evidence="2 3" key="1">
    <citation type="journal article" date="2019" name="Philos. Trans. R. Soc. Lond., B, Biol. Sci.">
        <title>Ant behaviour and brain gene expression of defending hosts depend on the ecological success of the intruding social parasite.</title>
        <authorList>
            <person name="Kaur R."/>
            <person name="Stoldt M."/>
            <person name="Jongepier E."/>
            <person name="Feldmeyer B."/>
            <person name="Menzel F."/>
            <person name="Bornberg-Bauer E."/>
            <person name="Foitzik S."/>
        </authorList>
    </citation>
    <scope>NUCLEOTIDE SEQUENCE [LARGE SCALE GENOMIC DNA]</scope>
    <source>
        <tissue evidence="2">Whole body</tissue>
    </source>
</reference>
<organism evidence="2 3">
    <name type="scientific">Temnothorax longispinosus</name>
    <dbReference type="NCBI Taxonomy" id="300112"/>
    <lineage>
        <taxon>Eukaryota</taxon>
        <taxon>Metazoa</taxon>
        <taxon>Ecdysozoa</taxon>
        <taxon>Arthropoda</taxon>
        <taxon>Hexapoda</taxon>
        <taxon>Insecta</taxon>
        <taxon>Pterygota</taxon>
        <taxon>Neoptera</taxon>
        <taxon>Endopterygota</taxon>
        <taxon>Hymenoptera</taxon>
        <taxon>Apocrita</taxon>
        <taxon>Aculeata</taxon>
        <taxon>Formicoidea</taxon>
        <taxon>Formicidae</taxon>
        <taxon>Myrmicinae</taxon>
        <taxon>Temnothorax</taxon>
    </lineage>
</organism>
<evidence type="ECO:0000313" key="3">
    <source>
        <dbReference type="Proteomes" id="UP000310200"/>
    </source>
</evidence>
<name>A0A4S2KWJ4_9HYME</name>
<accession>A0A4S2KWJ4</accession>
<feature type="region of interest" description="Disordered" evidence="1">
    <location>
        <begin position="1"/>
        <end position="22"/>
    </location>
</feature>
<dbReference type="EMBL" id="QBLH01000655">
    <property type="protein sequence ID" value="TGZ54483.1"/>
    <property type="molecule type" value="Genomic_DNA"/>
</dbReference>
<proteinExistence type="predicted"/>
<sequence>MSDKKVFTGKKGTKTSYPTRHRSNVSARRSLNRFEAESDSAGVSVSAKKLKVGDEDFDVKYEFGYRIINFFAVFSAISQHVKCKTCDSDIQFHETSPRGLGFKIVISCPNCPRVDIPSSKFIRNGYEINRQIQPR</sequence>
<dbReference type="Proteomes" id="UP000310200">
    <property type="component" value="Unassembled WGS sequence"/>
</dbReference>
<feature type="compositionally biased region" description="Basic residues" evidence="1">
    <location>
        <begin position="7"/>
        <end position="22"/>
    </location>
</feature>
<comment type="caution">
    <text evidence="2">The sequence shown here is derived from an EMBL/GenBank/DDBJ whole genome shotgun (WGS) entry which is preliminary data.</text>
</comment>
<protein>
    <submittedName>
        <fullName evidence="2">Uncharacterized protein</fullName>
    </submittedName>
</protein>
<gene>
    <name evidence="2" type="ORF">DBV15_06967</name>
</gene>